<dbReference type="PROSITE" id="PS50850">
    <property type="entry name" value="MFS"/>
    <property type="match status" value="1"/>
</dbReference>
<dbReference type="PANTHER" id="PTHR43124:SF3">
    <property type="entry name" value="CHLORAMPHENICOL EFFLUX PUMP RV0191"/>
    <property type="match status" value="1"/>
</dbReference>
<dbReference type="RefSeq" id="WP_192776733.1">
    <property type="nucleotide sequence ID" value="NZ_BAAASY010000011.1"/>
</dbReference>
<sequence length="391" mass="39999">MTTSVRTAPPHPPQAISPVPTLVVFTLTAIMSAGQLYSVIPLLGDMAADWQVAQDGLSWLVTAFGIGYAAGFLLFGPLSDRYGRRRMIGIGLPLAALVTALVALSPGQEVALGLRVLQGLVVAIFPPAALSYLAERLEPRHRMVGISIVTSGFLAAAVLLQIAAQSLVGVVGWRGLFVGSAVLFAAAAVATRLIMRPDEARDRAGSLPAAYRAIPALLRSPALVLRCLATVTVLLTFVAAYTGLQINGTPDLLALRAGGLPSLLLIPLLMPWLARVPAVPRALAAFALGALSLALIAATGPGTIGLALLLAVYVAAVALVTPSLNVSIVALAGQARGAALALFTFALFLGGSLGPQLAAAFPTLTPLMYGLAAAMAAGALAVFVSTRKVDA</sequence>
<name>A0ABR9KIN8_9ACTN</name>
<reference evidence="8 9" key="1">
    <citation type="submission" date="2020-10" db="EMBL/GenBank/DDBJ databases">
        <title>Sequencing the genomes of 1000 actinobacteria strains.</title>
        <authorList>
            <person name="Klenk H.-P."/>
        </authorList>
    </citation>
    <scope>NUCLEOTIDE SEQUENCE [LARGE SCALE GENOMIC DNA]</scope>
    <source>
        <strain evidence="8 9">DSM 43748</strain>
    </source>
</reference>
<keyword evidence="3 6" id="KW-0812">Transmembrane</keyword>
<proteinExistence type="predicted"/>
<dbReference type="EMBL" id="JADBEF010000001">
    <property type="protein sequence ID" value="MBE1561886.1"/>
    <property type="molecule type" value="Genomic_DNA"/>
</dbReference>
<protein>
    <submittedName>
        <fullName evidence="8">MFS family permease</fullName>
    </submittedName>
</protein>
<feature type="transmembrane region" description="Helical" evidence="6">
    <location>
        <begin position="339"/>
        <end position="361"/>
    </location>
</feature>
<feature type="transmembrane region" description="Helical" evidence="6">
    <location>
        <begin position="87"/>
        <end position="104"/>
    </location>
</feature>
<dbReference type="InterPro" id="IPR036259">
    <property type="entry name" value="MFS_trans_sf"/>
</dbReference>
<feature type="transmembrane region" description="Helical" evidence="6">
    <location>
        <begin position="282"/>
        <end position="300"/>
    </location>
</feature>
<accession>A0ABR9KIN8</accession>
<feature type="transmembrane region" description="Helical" evidence="6">
    <location>
        <begin position="56"/>
        <end position="75"/>
    </location>
</feature>
<dbReference type="Gene3D" id="1.20.1250.20">
    <property type="entry name" value="MFS general substrate transporter like domains"/>
    <property type="match status" value="1"/>
</dbReference>
<feature type="transmembrane region" description="Helical" evidence="6">
    <location>
        <begin position="367"/>
        <end position="386"/>
    </location>
</feature>
<evidence type="ECO:0000256" key="2">
    <source>
        <dbReference type="ARBA" id="ARBA00022475"/>
    </source>
</evidence>
<keyword evidence="5 6" id="KW-0472">Membrane</keyword>
<dbReference type="InterPro" id="IPR050189">
    <property type="entry name" value="MFS_Efflux_Transporters"/>
</dbReference>
<dbReference type="InterPro" id="IPR020846">
    <property type="entry name" value="MFS_dom"/>
</dbReference>
<evidence type="ECO:0000313" key="8">
    <source>
        <dbReference type="EMBL" id="MBE1561886.1"/>
    </source>
</evidence>
<evidence type="ECO:0000259" key="7">
    <source>
        <dbReference type="PROSITE" id="PS50850"/>
    </source>
</evidence>
<evidence type="ECO:0000256" key="3">
    <source>
        <dbReference type="ARBA" id="ARBA00022692"/>
    </source>
</evidence>
<evidence type="ECO:0000256" key="1">
    <source>
        <dbReference type="ARBA" id="ARBA00004651"/>
    </source>
</evidence>
<feature type="transmembrane region" description="Helical" evidence="6">
    <location>
        <begin position="116"/>
        <end position="134"/>
    </location>
</feature>
<feature type="transmembrane region" description="Helical" evidence="6">
    <location>
        <begin position="306"/>
        <end position="332"/>
    </location>
</feature>
<evidence type="ECO:0000256" key="4">
    <source>
        <dbReference type="ARBA" id="ARBA00022989"/>
    </source>
</evidence>
<feature type="transmembrane region" description="Helical" evidence="6">
    <location>
        <begin position="21"/>
        <end position="44"/>
    </location>
</feature>
<evidence type="ECO:0000256" key="5">
    <source>
        <dbReference type="ARBA" id="ARBA00023136"/>
    </source>
</evidence>
<dbReference type="Proteomes" id="UP000661607">
    <property type="component" value="Unassembled WGS sequence"/>
</dbReference>
<feature type="transmembrane region" description="Helical" evidence="6">
    <location>
        <begin position="146"/>
        <end position="164"/>
    </location>
</feature>
<dbReference type="InterPro" id="IPR011701">
    <property type="entry name" value="MFS"/>
</dbReference>
<gene>
    <name evidence="8" type="ORF">H4W81_004665</name>
</gene>
<keyword evidence="2" id="KW-1003">Cell membrane</keyword>
<dbReference type="PANTHER" id="PTHR43124">
    <property type="entry name" value="PURINE EFFLUX PUMP PBUE"/>
    <property type="match status" value="1"/>
</dbReference>
<keyword evidence="9" id="KW-1185">Reference proteome</keyword>
<comment type="subcellular location">
    <subcellularLocation>
        <location evidence="1">Cell membrane</location>
        <topology evidence="1">Multi-pass membrane protein</topology>
    </subcellularLocation>
</comment>
<feature type="transmembrane region" description="Helical" evidence="6">
    <location>
        <begin position="176"/>
        <end position="195"/>
    </location>
</feature>
<feature type="transmembrane region" description="Helical" evidence="6">
    <location>
        <begin position="253"/>
        <end position="270"/>
    </location>
</feature>
<dbReference type="Pfam" id="PF07690">
    <property type="entry name" value="MFS_1"/>
    <property type="match status" value="1"/>
</dbReference>
<organism evidence="8 9">
    <name type="scientific">Nonomuraea africana</name>
    <dbReference type="NCBI Taxonomy" id="46171"/>
    <lineage>
        <taxon>Bacteria</taxon>
        <taxon>Bacillati</taxon>
        <taxon>Actinomycetota</taxon>
        <taxon>Actinomycetes</taxon>
        <taxon>Streptosporangiales</taxon>
        <taxon>Streptosporangiaceae</taxon>
        <taxon>Nonomuraea</taxon>
    </lineage>
</organism>
<feature type="transmembrane region" description="Helical" evidence="6">
    <location>
        <begin position="216"/>
        <end position="241"/>
    </location>
</feature>
<comment type="caution">
    <text evidence="8">The sequence shown here is derived from an EMBL/GenBank/DDBJ whole genome shotgun (WGS) entry which is preliminary data.</text>
</comment>
<evidence type="ECO:0000256" key="6">
    <source>
        <dbReference type="SAM" id="Phobius"/>
    </source>
</evidence>
<feature type="domain" description="Major facilitator superfamily (MFS) profile" evidence="7">
    <location>
        <begin position="21"/>
        <end position="390"/>
    </location>
</feature>
<evidence type="ECO:0000313" key="9">
    <source>
        <dbReference type="Proteomes" id="UP000661607"/>
    </source>
</evidence>
<keyword evidence="4 6" id="KW-1133">Transmembrane helix</keyword>
<dbReference type="SUPFAM" id="SSF103473">
    <property type="entry name" value="MFS general substrate transporter"/>
    <property type="match status" value="1"/>
</dbReference>